<proteinExistence type="predicted"/>
<sequence length="146" mass="17074">MRFLLPLRLLAADRIDTHLMAFEIYYRKEKPLLMLQSIKRAWNLQSDHHHLHDCMIRFKCWLDEKQCELNPHVASVINAETQPGCVEVLESLKDGDFGSCEKEIEDYIEACRAKFPYANAFKTPQELPENQTDDTPLQPKEIDLTQ</sequence>
<dbReference type="Proteomes" id="UP000324832">
    <property type="component" value="Unassembled WGS sequence"/>
</dbReference>
<gene>
    <name evidence="2" type="ORF">LSINAPIS_LOCUS8843</name>
</gene>
<keyword evidence="3" id="KW-1185">Reference proteome</keyword>
<dbReference type="InterPro" id="IPR021183">
    <property type="entry name" value="NatA_aux_su"/>
</dbReference>
<feature type="region of interest" description="Disordered" evidence="1">
    <location>
        <begin position="123"/>
        <end position="146"/>
    </location>
</feature>
<accession>A0A5E4QHK4</accession>
<evidence type="ECO:0000313" key="2">
    <source>
        <dbReference type="EMBL" id="VVC97605.1"/>
    </source>
</evidence>
<dbReference type="AlphaFoldDB" id="A0A5E4QHK4"/>
<dbReference type="Gene3D" id="1.25.40.1010">
    <property type="match status" value="1"/>
</dbReference>
<evidence type="ECO:0000256" key="1">
    <source>
        <dbReference type="SAM" id="MobiDB-lite"/>
    </source>
</evidence>
<evidence type="ECO:0000313" key="3">
    <source>
        <dbReference type="Proteomes" id="UP000324832"/>
    </source>
</evidence>
<protein>
    <submittedName>
        <fullName evidence="2">Uncharacterized protein</fullName>
    </submittedName>
</protein>
<name>A0A5E4QHK4_9NEOP</name>
<dbReference type="EMBL" id="FZQP02003234">
    <property type="protein sequence ID" value="VVC97605.1"/>
    <property type="molecule type" value="Genomic_DNA"/>
</dbReference>
<dbReference type="Pfam" id="PF12569">
    <property type="entry name" value="NatA_aux_su"/>
    <property type="match status" value="1"/>
</dbReference>
<reference evidence="2 3" key="1">
    <citation type="submission" date="2017-07" db="EMBL/GenBank/DDBJ databases">
        <authorList>
            <person name="Talla V."/>
            <person name="Backstrom N."/>
        </authorList>
    </citation>
    <scope>NUCLEOTIDE SEQUENCE [LARGE SCALE GENOMIC DNA]</scope>
</reference>
<organism evidence="2 3">
    <name type="scientific">Leptidea sinapis</name>
    <dbReference type="NCBI Taxonomy" id="189913"/>
    <lineage>
        <taxon>Eukaryota</taxon>
        <taxon>Metazoa</taxon>
        <taxon>Ecdysozoa</taxon>
        <taxon>Arthropoda</taxon>
        <taxon>Hexapoda</taxon>
        <taxon>Insecta</taxon>
        <taxon>Pterygota</taxon>
        <taxon>Neoptera</taxon>
        <taxon>Endopterygota</taxon>
        <taxon>Lepidoptera</taxon>
        <taxon>Glossata</taxon>
        <taxon>Ditrysia</taxon>
        <taxon>Papilionoidea</taxon>
        <taxon>Pieridae</taxon>
        <taxon>Dismorphiinae</taxon>
        <taxon>Leptidea</taxon>
    </lineage>
</organism>